<organism evidence="3 4">
    <name type="scientific">Cryomyces minteri</name>
    <dbReference type="NCBI Taxonomy" id="331657"/>
    <lineage>
        <taxon>Eukaryota</taxon>
        <taxon>Fungi</taxon>
        <taxon>Dikarya</taxon>
        <taxon>Ascomycota</taxon>
        <taxon>Pezizomycotina</taxon>
        <taxon>Dothideomycetes</taxon>
        <taxon>Dothideomycetes incertae sedis</taxon>
        <taxon>Cryomyces</taxon>
    </lineage>
</organism>
<dbReference type="InterPro" id="IPR036291">
    <property type="entry name" value="NAD(P)-bd_dom_sf"/>
</dbReference>
<dbReference type="PANTHER" id="PTHR43008">
    <property type="entry name" value="BENZIL REDUCTASE"/>
    <property type="match status" value="1"/>
</dbReference>
<dbReference type="GO" id="GO:0016616">
    <property type="term" value="F:oxidoreductase activity, acting on the CH-OH group of donors, NAD or NADP as acceptor"/>
    <property type="evidence" value="ECO:0007669"/>
    <property type="project" value="UniProtKB-ARBA"/>
</dbReference>
<proteinExistence type="inferred from homology"/>
<dbReference type="AlphaFoldDB" id="A0A4U0W5J5"/>
<dbReference type="GO" id="GO:0050664">
    <property type="term" value="F:oxidoreductase activity, acting on NAD(P)H, oxygen as acceptor"/>
    <property type="evidence" value="ECO:0007669"/>
    <property type="project" value="TreeGrafter"/>
</dbReference>
<comment type="similarity">
    <text evidence="1">Belongs to the short-chain dehydrogenases/reductases (SDR) family.</text>
</comment>
<dbReference type="EMBL" id="NAJN01002109">
    <property type="protein sequence ID" value="TKA57584.1"/>
    <property type="molecule type" value="Genomic_DNA"/>
</dbReference>
<dbReference type="Pfam" id="PF00106">
    <property type="entry name" value="adh_short"/>
    <property type="match status" value="1"/>
</dbReference>
<evidence type="ECO:0000313" key="3">
    <source>
        <dbReference type="EMBL" id="TKA57584.1"/>
    </source>
</evidence>
<dbReference type="Proteomes" id="UP000308768">
    <property type="component" value="Unassembled WGS sequence"/>
</dbReference>
<dbReference type="STRING" id="331657.A0A4U0W5J5"/>
<dbReference type="OrthoDB" id="1669814at2759"/>
<accession>A0A4U0W5J5</accession>
<keyword evidence="2" id="KW-0560">Oxidoreductase</keyword>
<dbReference type="Gene3D" id="3.40.50.720">
    <property type="entry name" value="NAD(P)-binding Rossmann-like Domain"/>
    <property type="match status" value="1"/>
</dbReference>
<keyword evidence="4" id="KW-1185">Reference proteome</keyword>
<comment type="caution">
    <text evidence="3">The sequence shown here is derived from an EMBL/GenBank/DDBJ whole genome shotgun (WGS) entry which is preliminary data.</text>
</comment>
<dbReference type="PRINTS" id="PR00081">
    <property type="entry name" value="GDHRDH"/>
</dbReference>
<dbReference type="InterPro" id="IPR002347">
    <property type="entry name" value="SDR_fam"/>
</dbReference>
<sequence length="227" mass="24276">MNSVAGRTNPLLRRLPGPIAIASTCCFSTSLRFRQADSTRGPPQPLPQDKADAATSFLGTQKRLREYNLTDKVVLVSGAARGLGLTQAEALLEVGATGAIEIVYALDRLPEPSADFPKIQERAEKELGTSLHYRQIDVRDTASLLRTVADIAVQHGRLDGLIAAAGIQQETPALEYTAKDADRVFKVNITGAFITAQAAAKQMGLICSAYNASKAAVIQLARNLTSE</sequence>
<dbReference type="SUPFAM" id="SSF51735">
    <property type="entry name" value="NAD(P)-binding Rossmann-fold domains"/>
    <property type="match status" value="1"/>
</dbReference>
<dbReference type="PANTHER" id="PTHR43008:SF4">
    <property type="entry name" value="CHAIN DEHYDROGENASE, PUTATIVE (AFU_ORTHOLOGUE AFUA_4G08710)-RELATED"/>
    <property type="match status" value="1"/>
</dbReference>
<gene>
    <name evidence="3" type="ORF">B0A49_10725</name>
</gene>
<name>A0A4U0W5J5_9PEZI</name>
<evidence type="ECO:0000256" key="1">
    <source>
        <dbReference type="ARBA" id="ARBA00006484"/>
    </source>
</evidence>
<protein>
    <submittedName>
        <fullName evidence="3">Uncharacterized protein</fullName>
    </submittedName>
</protein>
<evidence type="ECO:0000313" key="4">
    <source>
        <dbReference type="Proteomes" id="UP000308768"/>
    </source>
</evidence>
<reference evidence="3 4" key="1">
    <citation type="submission" date="2017-03" db="EMBL/GenBank/DDBJ databases">
        <title>Genomes of endolithic fungi from Antarctica.</title>
        <authorList>
            <person name="Coleine C."/>
            <person name="Masonjones S."/>
            <person name="Stajich J.E."/>
        </authorList>
    </citation>
    <scope>NUCLEOTIDE SEQUENCE [LARGE SCALE GENOMIC DNA]</scope>
    <source>
        <strain evidence="3 4">CCFEE 5187</strain>
    </source>
</reference>
<evidence type="ECO:0000256" key="2">
    <source>
        <dbReference type="ARBA" id="ARBA00023002"/>
    </source>
</evidence>